<dbReference type="AlphaFoldDB" id="A0A7V8RCE2"/>
<dbReference type="PANTHER" id="PTHR43646:SF2">
    <property type="entry name" value="GLYCOSYLTRANSFERASE 2-LIKE DOMAIN-CONTAINING PROTEIN"/>
    <property type="match status" value="1"/>
</dbReference>
<evidence type="ECO:0000259" key="7">
    <source>
        <dbReference type="Pfam" id="PF00535"/>
    </source>
</evidence>
<protein>
    <submittedName>
        <fullName evidence="8">Glycosyltransferase family 2 protein</fullName>
    </submittedName>
</protein>
<evidence type="ECO:0000256" key="2">
    <source>
        <dbReference type="ARBA" id="ARBA00022475"/>
    </source>
</evidence>
<evidence type="ECO:0000256" key="5">
    <source>
        <dbReference type="ARBA" id="ARBA00023136"/>
    </source>
</evidence>
<gene>
    <name evidence="8" type="ORF">FG486_06040</name>
</gene>
<keyword evidence="5 6" id="KW-0472">Membrane</keyword>
<dbReference type="Gene3D" id="3.90.550.10">
    <property type="entry name" value="Spore Coat Polysaccharide Biosynthesis Protein SpsA, Chain A"/>
    <property type="match status" value="1"/>
</dbReference>
<organism evidence="8 9">
    <name type="scientific">Sphingomonas ursincola</name>
    <dbReference type="NCBI Taxonomy" id="56361"/>
    <lineage>
        <taxon>Bacteria</taxon>
        <taxon>Pseudomonadati</taxon>
        <taxon>Pseudomonadota</taxon>
        <taxon>Alphaproteobacteria</taxon>
        <taxon>Sphingomonadales</taxon>
        <taxon>Sphingomonadaceae</taxon>
        <taxon>Sphingomonas</taxon>
    </lineage>
</organism>
<dbReference type="Pfam" id="PF00535">
    <property type="entry name" value="Glycos_transf_2"/>
    <property type="match status" value="1"/>
</dbReference>
<evidence type="ECO:0000313" key="9">
    <source>
        <dbReference type="Proteomes" id="UP000589292"/>
    </source>
</evidence>
<comment type="caution">
    <text evidence="8">The sequence shown here is derived from an EMBL/GenBank/DDBJ whole genome shotgun (WGS) entry which is preliminary data.</text>
</comment>
<feature type="domain" description="Glycosyltransferase 2-like" evidence="7">
    <location>
        <begin position="7"/>
        <end position="168"/>
    </location>
</feature>
<evidence type="ECO:0000256" key="3">
    <source>
        <dbReference type="ARBA" id="ARBA00022676"/>
    </source>
</evidence>
<dbReference type="EMBL" id="VDES01000002">
    <property type="protein sequence ID" value="MBA1373892.1"/>
    <property type="molecule type" value="Genomic_DNA"/>
</dbReference>
<keyword evidence="2" id="KW-1003">Cell membrane</keyword>
<feature type="transmembrane region" description="Helical" evidence="6">
    <location>
        <begin position="289"/>
        <end position="310"/>
    </location>
</feature>
<dbReference type="Proteomes" id="UP000589292">
    <property type="component" value="Unassembled WGS sequence"/>
</dbReference>
<reference evidence="8 9" key="1">
    <citation type="journal article" date="1994" name="Int. J. Syst. Bacteriol.">
        <title>Phylogenetic positions of novel aerobic, bacteriochlorophyll a-containing bacteria and description of Roseococcus thiosulfatophilus gen. nov., sp. nov., Erythromicrobium ramosum gen. nov., sp. nov., and Erythrobacter litoralis sp. nov.</title>
        <authorList>
            <person name="Yurkov V."/>
            <person name="Stackebrandt E."/>
            <person name="Holmes A."/>
            <person name="Fuerst J.A."/>
            <person name="Hugenholtz P."/>
            <person name="Golecki J."/>
            <person name="Gad'on N."/>
            <person name="Gorlenko V.M."/>
            <person name="Kompantseva E.I."/>
            <person name="Drews G."/>
        </authorList>
    </citation>
    <scope>NUCLEOTIDE SEQUENCE [LARGE SCALE GENOMIC DNA]</scope>
    <source>
        <strain evidence="8 9">KR-99</strain>
    </source>
</reference>
<keyword evidence="4 8" id="KW-0808">Transferase</keyword>
<dbReference type="GO" id="GO:0016757">
    <property type="term" value="F:glycosyltransferase activity"/>
    <property type="evidence" value="ECO:0007669"/>
    <property type="project" value="UniProtKB-KW"/>
</dbReference>
<keyword evidence="6" id="KW-1133">Transmembrane helix</keyword>
<proteinExistence type="predicted"/>
<dbReference type="InterPro" id="IPR029044">
    <property type="entry name" value="Nucleotide-diphossugar_trans"/>
</dbReference>
<evidence type="ECO:0000256" key="4">
    <source>
        <dbReference type="ARBA" id="ARBA00022679"/>
    </source>
</evidence>
<accession>A0A7V8RCE2</accession>
<evidence type="ECO:0000256" key="6">
    <source>
        <dbReference type="SAM" id="Phobius"/>
    </source>
</evidence>
<dbReference type="InterPro" id="IPR001173">
    <property type="entry name" value="Glyco_trans_2-like"/>
</dbReference>
<keyword evidence="3" id="KW-0328">Glycosyltransferase</keyword>
<dbReference type="SUPFAM" id="SSF53448">
    <property type="entry name" value="Nucleotide-diphospho-sugar transferases"/>
    <property type="match status" value="1"/>
</dbReference>
<keyword evidence="6" id="KW-0812">Transmembrane</keyword>
<evidence type="ECO:0000256" key="1">
    <source>
        <dbReference type="ARBA" id="ARBA00004236"/>
    </source>
</evidence>
<name>A0A7V8RCE2_9SPHN</name>
<dbReference type="CDD" id="cd02525">
    <property type="entry name" value="Succinoglycan_BP_ExoA"/>
    <property type="match status" value="1"/>
</dbReference>
<dbReference type="RefSeq" id="WP_181266902.1">
    <property type="nucleotide sequence ID" value="NZ_BAAAGB010000001.1"/>
</dbReference>
<dbReference type="GO" id="GO:0005886">
    <property type="term" value="C:plasma membrane"/>
    <property type="evidence" value="ECO:0007669"/>
    <property type="project" value="UniProtKB-SubCell"/>
</dbReference>
<evidence type="ECO:0000313" key="8">
    <source>
        <dbReference type="EMBL" id="MBA1373892.1"/>
    </source>
</evidence>
<dbReference type="PANTHER" id="PTHR43646">
    <property type="entry name" value="GLYCOSYLTRANSFERASE"/>
    <property type="match status" value="1"/>
</dbReference>
<feature type="transmembrane region" description="Helical" evidence="6">
    <location>
        <begin position="244"/>
        <end position="277"/>
    </location>
</feature>
<keyword evidence="9" id="KW-1185">Reference proteome</keyword>
<comment type="subcellular location">
    <subcellularLocation>
        <location evidence="1">Cell membrane</location>
    </subcellularLocation>
</comment>
<sequence>MSGVLAVVPCLNEAPHLRELLARLVAEPEISLVVVADGGSTDGSRAIVDEMAERYPSLRLMDNPARIQSAGVNLAVKKYGQGYDWLLRVDAHCSYPDGYASKLIAAAARTGAQAVVVPMLTKANSGFQKAVATAQNSVIGTGGSPHRHLGAGRFVDHGHHALINMNAFITVGGYCEAMPCNEDAELDHRLARNGNSIWLEPSAAIGYFPRSSVASLWRQYFNYGMGRARTLRRHRIRPALRQRLPLLVPIAFALAFLAPIHWVFLVPLGIWASLMFAAGLAIGTASKSYWGLLSGLAAAIMHMAWGAGYFRERLRASAPPKPRYGFDSNEGLADIIPAAKS</sequence>